<dbReference type="Pfam" id="PF00291">
    <property type="entry name" value="PALP"/>
    <property type="match status" value="1"/>
</dbReference>
<keyword evidence="5 12" id="KW-0028">Amino-acid biosynthesis</keyword>
<evidence type="ECO:0000256" key="6">
    <source>
        <dbReference type="ARBA" id="ARBA00022679"/>
    </source>
</evidence>
<dbReference type="AlphaFoldDB" id="A0A6J4M6U3"/>
<feature type="binding site" evidence="10">
    <location>
        <begin position="177"/>
        <end position="181"/>
    </location>
    <ligand>
        <name>pyridoxal 5'-phosphate</name>
        <dbReference type="ChEBI" id="CHEBI:597326"/>
    </ligand>
</feature>
<evidence type="ECO:0000259" key="13">
    <source>
        <dbReference type="Pfam" id="PF00291"/>
    </source>
</evidence>
<dbReference type="UniPathway" id="UPA00136">
    <property type="reaction ID" value="UER00200"/>
</dbReference>
<feature type="domain" description="Tryptophan synthase beta chain-like PALP" evidence="13">
    <location>
        <begin position="8"/>
        <end position="291"/>
    </location>
</feature>
<protein>
    <recommendedName>
        <fullName evidence="4 12">Cysteine synthase</fullName>
        <ecNumber evidence="4 12">2.5.1.47</ecNumber>
    </recommendedName>
</protein>
<dbReference type="Gene3D" id="3.40.50.1100">
    <property type="match status" value="2"/>
</dbReference>
<comment type="similarity">
    <text evidence="3 12">Belongs to the cysteine synthase/cystathionine beta-synthase family.</text>
</comment>
<dbReference type="InterPro" id="IPR036052">
    <property type="entry name" value="TrpB-like_PALP_sf"/>
</dbReference>
<feature type="binding site" evidence="10">
    <location>
        <position position="265"/>
    </location>
    <ligand>
        <name>pyridoxal 5'-phosphate</name>
        <dbReference type="ChEBI" id="CHEBI:597326"/>
    </ligand>
</feature>
<dbReference type="NCBIfam" id="TIGR01139">
    <property type="entry name" value="cysK"/>
    <property type="match status" value="1"/>
</dbReference>
<keyword evidence="8 12" id="KW-0198">Cysteine biosynthesis</keyword>
<dbReference type="InterPro" id="IPR050214">
    <property type="entry name" value="Cys_Synth/Cystath_Beta-Synth"/>
</dbReference>
<comment type="cofactor">
    <cofactor evidence="1 10 12">
        <name>pyridoxal 5'-phosphate</name>
        <dbReference type="ChEBI" id="CHEBI:597326"/>
    </cofactor>
</comment>
<dbReference type="InterPro" id="IPR005856">
    <property type="entry name" value="Cys_synth"/>
</dbReference>
<evidence type="ECO:0000256" key="3">
    <source>
        <dbReference type="ARBA" id="ARBA00007103"/>
    </source>
</evidence>
<dbReference type="PANTHER" id="PTHR10314">
    <property type="entry name" value="CYSTATHIONINE BETA-SYNTHASE"/>
    <property type="match status" value="1"/>
</dbReference>
<keyword evidence="7 10" id="KW-0663">Pyridoxal phosphate</keyword>
<evidence type="ECO:0000313" key="14">
    <source>
        <dbReference type="EMBL" id="CAA9350384.1"/>
    </source>
</evidence>
<name>A0A6J4M6U3_9GAMM</name>
<evidence type="ECO:0000256" key="4">
    <source>
        <dbReference type="ARBA" id="ARBA00012681"/>
    </source>
</evidence>
<dbReference type="GO" id="GO:0004124">
    <property type="term" value="F:cysteine synthase activity"/>
    <property type="evidence" value="ECO:0007669"/>
    <property type="project" value="UniProtKB-UniRule"/>
</dbReference>
<accession>A0A6J4M6U3</accession>
<keyword evidence="6 12" id="KW-0808">Transferase</keyword>
<dbReference type="InterPro" id="IPR001926">
    <property type="entry name" value="TrpB-like_PALP"/>
</dbReference>
<evidence type="ECO:0000256" key="7">
    <source>
        <dbReference type="ARBA" id="ARBA00022898"/>
    </source>
</evidence>
<organism evidence="14">
    <name type="scientific">uncultured Lysobacter sp</name>
    <dbReference type="NCBI Taxonomy" id="271060"/>
    <lineage>
        <taxon>Bacteria</taxon>
        <taxon>Pseudomonadati</taxon>
        <taxon>Pseudomonadota</taxon>
        <taxon>Gammaproteobacteria</taxon>
        <taxon>Lysobacterales</taxon>
        <taxon>Lysobacteraceae</taxon>
        <taxon>Lysobacter</taxon>
        <taxon>environmental samples</taxon>
    </lineage>
</organism>
<reference evidence="14" key="1">
    <citation type="submission" date="2020-02" db="EMBL/GenBank/DDBJ databases">
        <authorList>
            <person name="Meier V. D."/>
        </authorList>
    </citation>
    <scope>NUCLEOTIDE SEQUENCE</scope>
    <source>
        <strain evidence="14">AVDCRST_MAG71</strain>
    </source>
</reference>
<evidence type="ECO:0000256" key="9">
    <source>
        <dbReference type="ARBA" id="ARBA00047931"/>
    </source>
</evidence>
<dbReference type="InterPro" id="IPR001216">
    <property type="entry name" value="P-phosphate_BS"/>
</dbReference>
<dbReference type="SUPFAM" id="SSF53686">
    <property type="entry name" value="Tryptophan synthase beta subunit-like PLP-dependent enzymes"/>
    <property type="match status" value="1"/>
</dbReference>
<dbReference type="GO" id="GO:0006535">
    <property type="term" value="P:cysteine biosynthetic process from serine"/>
    <property type="evidence" value="ECO:0007669"/>
    <property type="project" value="UniProtKB-UniRule"/>
</dbReference>
<proteinExistence type="inferred from homology"/>
<dbReference type="PROSITE" id="PS00901">
    <property type="entry name" value="CYS_SYNTHASE"/>
    <property type="match status" value="1"/>
</dbReference>
<evidence type="ECO:0000256" key="8">
    <source>
        <dbReference type="ARBA" id="ARBA00023192"/>
    </source>
</evidence>
<dbReference type="NCBIfam" id="TIGR01136">
    <property type="entry name" value="cysKM"/>
    <property type="match status" value="1"/>
</dbReference>
<evidence type="ECO:0000256" key="10">
    <source>
        <dbReference type="PIRSR" id="PIRSR605856-50"/>
    </source>
</evidence>
<feature type="binding site" evidence="10">
    <location>
        <position position="73"/>
    </location>
    <ligand>
        <name>pyridoxal 5'-phosphate</name>
        <dbReference type="ChEBI" id="CHEBI:597326"/>
    </ligand>
</feature>
<evidence type="ECO:0000256" key="1">
    <source>
        <dbReference type="ARBA" id="ARBA00001933"/>
    </source>
</evidence>
<dbReference type="EMBL" id="CADCUA010000647">
    <property type="protein sequence ID" value="CAA9350384.1"/>
    <property type="molecule type" value="Genomic_DNA"/>
</dbReference>
<dbReference type="EC" id="2.5.1.47" evidence="4 12"/>
<evidence type="ECO:0000256" key="12">
    <source>
        <dbReference type="RuleBase" id="RU003985"/>
    </source>
</evidence>
<comment type="catalytic activity">
    <reaction evidence="9 12">
        <text>O-acetyl-L-serine + hydrogen sulfide = L-cysteine + acetate</text>
        <dbReference type="Rhea" id="RHEA:14829"/>
        <dbReference type="ChEBI" id="CHEBI:29919"/>
        <dbReference type="ChEBI" id="CHEBI:30089"/>
        <dbReference type="ChEBI" id="CHEBI:35235"/>
        <dbReference type="ChEBI" id="CHEBI:58340"/>
        <dbReference type="EC" id="2.5.1.47"/>
    </reaction>
</comment>
<dbReference type="InterPro" id="IPR005859">
    <property type="entry name" value="CysK"/>
</dbReference>
<comment type="pathway">
    <text evidence="2">Amino-acid biosynthesis; L-cysteine biosynthesis; L-cysteine from L-serine: step 2/2.</text>
</comment>
<sequence length="327" mass="34669">MALYDSILDTVGGTPVVKLHRIAPEHVTLYAKVEAFNPGGSVKDRLALAIVLDAEARGVLKPGDTIVEATSGNTGVAMAMVAAARGYKFVAVMTETFSIERRKLMRAYGAKVILTPAAERGTGMVRRARELAGKHGWFLASQFDNEANPAYHRSTTAPEILRDFAGKQLDYFVSGWGTGGTITGVGEMLKLARPGVKIIACEPAGAALLSGAQWQPHKIQGWTPDFIPSVLNREIADEILPVDDLVARDTARRLASEEGLFVGLSAGATVAAALQVAQNAPQGSVLLAMLPDTGERYLSTILFEGVSEGSDDEWLASLEAPADAIPA</sequence>
<evidence type="ECO:0000256" key="11">
    <source>
        <dbReference type="PIRSR" id="PIRSR605856-51"/>
    </source>
</evidence>
<evidence type="ECO:0000256" key="2">
    <source>
        <dbReference type="ARBA" id="ARBA00004962"/>
    </source>
</evidence>
<gene>
    <name evidence="14" type="ORF">AVDCRST_MAG71-2757</name>
</gene>
<feature type="modified residue" description="N6-(pyridoxal phosphate)lysine" evidence="11">
    <location>
        <position position="43"/>
    </location>
</feature>
<evidence type="ECO:0000256" key="5">
    <source>
        <dbReference type="ARBA" id="ARBA00022605"/>
    </source>
</evidence>
<dbReference type="FunFam" id="3.40.50.1100:FF:000006">
    <property type="entry name" value="Cysteine synthase"/>
    <property type="match status" value="1"/>
</dbReference>
<dbReference type="CDD" id="cd01561">
    <property type="entry name" value="CBS_like"/>
    <property type="match status" value="1"/>
</dbReference>